<evidence type="ECO:0008006" key="4">
    <source>
        <dbReference type="Google" id="ProtNLM"/>
    </source>
</evidence>
<feature type="transmembrane region" description="Helical" evidence="1">
    <location>
        <begin position="190"/>
        <end position="222"/>
    </location>
</feature>
<evidence type="ECO:0000256" key="1">
    <source>
        <dbReference type="SAM" id="Phobius"/>
    </source>
</evidence>
<evidence type="ECO:0000313" key="2">
    <source>
        <dbReference type="EMBL" id="ALL71515.1"/>
    </source>
</evidence>
<feature type="transmembrane region" description="Helical" evidence="1">
    <location>
        <begin position="122"/>
        <end position="143"/>
    </location>
</feature>
<name>A0A0P0RQR8_9BURK</name>
<geneLocation type="plasmid" evidence="3"/>
<keyword evidence="1" id="KW-0812">Transmembrane</keyword>
<accession>A0A0P0RQR8</accession>
<feature type="transmembrane region" description="Helical" evidence="1">
    <location>
        <begin position="150"/>
        <end position="170"/>
    </location>
</feature>
<dbReference type="AlphaFoldDB" id="A0A0P0RQR8"/>
<keyword evidence="1" id="KW-0472">Membrane</keyword>
<feature type="transmembrane region" description="Helical" evidence="1">
    <location>
        <begin position="32"/>
        <end position="51"/>
    </location>
</feature>
<dbReference type="EMBL" id="CP012748">
    <property type="protein sequence ID" value="ALL71515.1"/>
    <property type="molecule type" value="Genomic_DNA"/>
</dbReference>
<protein>
    <recommendedName>
        <fullName evidence="4">Transmembrane protein</fullName>
    </recommendedName>
</protein>
<dbReference type="GeneID" id="69974866"/>
<proteinExistence type="predicted"/>
<keyword evidence="1" id="KW-1133">Transmembrane helix</keyword>
<gene>
    <name evidence="2" type="ORF">K788_0006077</name>
</gene>
<reference evidence="2 3" key="1">
    <citation type="journal article" date="2014" name="Genome Announc.">
        <title>Draft Genome Sequence of the Haloacid-Degrading Burkholderia caribensis Strain MBA4.</title>
        <authorList>
            <person name="Pan Y."/>
            <person name="Kong K.F."/>
            <person name="Tsang J.S."/>
        </authorList>
    </citation>
    <scope>NUCLEOTIDE SEQUENCE [LARGE SCALE GENOMIC DNA]</scope>
    <source>
        <strain evidence="2 3">MBA4</strain>
        <plasmid evidence="3">Plasmid</plasmid>
    </source>
</reference>
<feature type="transmembrane region" description="Helical" evidence="1">
    <location>
        <begin position="97"/>
        <end position="116"/>
    </location>
</feature>
<dbReference type="RefSeq" id="WP_035992140.1">
    <property type="nucleotide sequence ID" value="NZ_CP012748.1"/>
</dbReference>
<organism evidence="2 3">
    <name type="scientific">Paraburkholderia caribensis MBA4</name>
    <dbReference type="NCBI Taxonomy" id="1323664"/>
    <lineage>
        <taxon>Bacteria</taxon>
        <taxon>Pseudomonadati</taxon>
        <taxon>Pseudomonadota</taxon>
        <taxon>Betaproteobacteria</taxon>
        <taxon>Burkholderiales</taxon>
        <taxon>Burkholderiaceae</taxon>
        <taxon>Paraburkholderia</taxon>
    </lineage>
</organism>
<sequence length="343" mass="37527">MNTNKEEVKENNAIVRPSASERRKELTDTLKGALLCLLGIASLSIVLPAGIFMGIKFLMAGLVLRVAYIYFPNRGLLQKIGAKIAETYRSLATSQKLYVNACIFSGACILTAWAGGQPFLRVSAMMLLAFWGYVIVYDILRWYRVLADHLVGKAAVGIAFVAASNLAYSLAGQQIASVVHVAPTNFTHAILFIALATIPVLLIFAGGIVFFACLFMSSLVMLPVMLGKTFHKAVEWLLAGTLPRSDLRYAMVTRIFQVLLYGVVGSVLFTQGQRGMPWYDKQISHAATWLIFNFDMFDGTECKLGEGNKLAPLGDAKFLVARKSPAGEITFDKPVKCDDLPTP</sequence>
<evidence type="ECO:0000313" key="3">
    <source>
        <dbReference type="Proteomes" id="UP000019146"/>
    </source>
</evidence>
<dbReference type="KEGG" id="bcai:K788_0006077"/>
<dbReference type="Proteomes" id="UP000019146">
    <property type="component" value="Plasmid unnamed"/>
</dbReference>
<feature type="transmembrane region" description="Helical" evidence="1">
    <location>
        <begin position="57"/>
        <end position="76"/>
    </location>
</feature>
<keyword evidence="2" id="KW-0614">Plasmid</keyword>